<keyword evidence="3 4" id="KW-0413">Isomerase</keyword>
<feature type="domain" description="PPIase FKBP-type" evidence="7">
    <location>
        <begin position="48"/>
        <end position="138"/>
    </location>
</feature>
<comment type="caution">
    <text evidence="8">The sequence shown here is derived from an EMBL/GenBank/DDBJ whole genome shotgun (WGS) entry which is preliminary data.</text>
</comment>
<sequence length="140" mass="14854">QVTDKALPTVGPVEAGKGPKVTIPKSDPPGDLRAEVLIEGTGPVTTKNDTVLVKYKGINWRDGKEFDTTWDDSSLAPFPLNTTDGMKGFFQSLQGKKIGSRVLLVIPPEDGYGKDGNPQAGIKGTDTTVFVVDILGTSPK</sequence>
<dbReference type="PANTHER" id="PTHR10516:SF443">
    <property type="entry name" value="FK506-BINDING PROTEIN 59-RELATED"/>
    <property type="match status" value="1"/>
</dbReference>
<evidence type="ECO:0000256" key="4">
    <source>
        <dbReference type="PROSITE-ProRule" id="PRU00277"/>
    </source>
</evidence>
<dbReference type="InterPro" id="IPR050689">
    <property type="entry name" value="FKBP-type_PPIase"/>
</dbReference>
<dbReference type="EMBL" id="JBHTIR010003282">
    <property type="protein sequence ID" value="MFD0854960.1"/>
    <property type="molecule type" value="Genomic_DNA"/>
</dbReference>
<organism evidence="8 9">
    <name type="scientific">Actinomadura adrarensis</name>
    <dbReference type="NCBI Taxonomy" id="1819600"/>
    <lineage>
        <taxon>Bacteria</taxon>
        <taxon>Bacillati</taxon>
        <taxon>Actinomycetota</taxon>
        <taxon>Actinomycetes</taxon>
        <taxon>Streptosporangiales</taxon>
        <taxon>Thermomonosporaceae</taxon>
        <taxon>Actinomadura</taxon>
    </lineage>
</organism>
<dbReference type="Gene3D" id="3.10.50.40">
    <property type="match status" value="1"/>
</dbReference>
<gene>
    <name evidence="8" type="ORF">ACFQ07_22150</name>
</gene>
<evidence type="ECO:0000256" key="5">
    <source>
        <dbReference type="RuleBase" id="RU003915"/>
    </source>
</evidence>
<keyword evidence="2 4" id="KW-0697">Rotamase</keyword>
<name>A0ABW3CK76_9ACTN</name>
<dbReference type="EC" id="5.2.1.8" evidence="5"/>
<evidence type="ECO:0000313" key="9">
    <source>
        <dbReference type="Proteomes" id="UP001597083"/>
    </source>
</evidence>
<comment type="similarity">
    <text evidence="5">Belongs to the FKBP-type PPIase family.</text>
</comment>
<dbReference type="InterPro" id="IPR001179">
    <property type="entry name" value="PPIase_FKBP_dom"/>
</dbReference>
<dbReference type="GO" id="GO:0003755">
    <property type="term" value="F:peptidyl-prolyl cis-trans isomerase activity"/>
    <property type="evidence" value="ECO:0007669"/>
    <property type="project" value="UniProtKB-EC"/>
</dbReference>
<accession>A0ABW3CK76</accession>
<dbReference type="InterPro" id="IPR046357">
    <property type="entry name" value="PPIase_dom_sf"/>
</dbReference>
<evidence type="ECO:0000256" key="1">
    <source>
        <dbReference type="ARBA" id="ARBA00000971"/>
    </source>
</evidence>
<keyword evidence="9" id="KW-1185">Reference proteome</keyword>
<comment type="catalytic activity">
    <reaction evidence="1 4 5">
        <text>[protein]-peptidylproline (omega=180) = [protein]-peptidylproline (omega=0)</text>
        <dbReference type="Rhea" id="RHEA:16237"/>
        <dbReference type="Rhea" id="RHEA-COMP:10747"/>
        <dbReference type="Rhea" id="RHEA-COMP:10748"/>
        <dbReference type="ChEBI" id="CHEBI:83833"/>
        <dbReference type="ChEBI" id="CHEBI:83834"/>
        <dbReference type="EC" id="5.2.1.8"/>
    </reaction>
</comment>
<evidence type="ECO:0000259" key="7">
    <source>
        <dbReference type="PROSITE" id="PS50059"/>
    </source>
</evidence>
<dbReference type="PANTHER" id="PTHR10516">
    <property type="entry name" value="PEPTIDYL-PROLYL CIS-TRANS ISOMERASE"/>
    <property type="match status" value="1"/>
</dbReference>
<dbReference type="SUPFAM" id="SSF54534">
    <property type="entry name" value="FKBP-like"/>
    <property type="match status" value="1"/>
</dbReference>
<dbReference type="Pfam" id="PF00254">
    <property type="entry name" value="FKBP_C"/>
    <property type="match status" value="1"/>
</dbReference>
<evidence type="ECO:0000313" key="8">
    <source>
        <dbReference type="EMBL" id="MFD0854960.1"/>
    </source>
</evidence>
<evidence type="ECO:0000256" key="2">
    <source>
        <dbReference type="ARBA" id="ARBA00023110"/>
    </source>
</evidence>
<dbReference type="Proteomes" id="UP001597083">
    <property type="component" value="Unassembled WGS sequence"/>
</dbReference>
<proteinExistence type="inferred from homology"/>
<feature type="non-terminal residue" evidence="8">
    <location>
        <position position="1"/>
    </location>
</feature>
<dbReference type="PROSITE" id="PS50059">
    <property type="entry name" value="FKBP_PPIASE"/>
    <property type="match status" value="1"/>
</dbReference>
<evidence type="ECO:0000256" key="3">
    <source>
        <dbReference type="ARBA" id="ARBA00023235"/>
    </source>
</evidence>
<protein>
    <recommendedName>
        <fullName evidence="5">Peptidyl-prolyl cis-trans isomerase</fullName>
        <ecNumber evidence="5">5.2.1.8</ecNumber>
    </recommendedName>
</protein>
<evidence type="ECO:0000256" key="6">
    <source>
        <dbReference type="SAM" id="MobiDB-lite"/>
    </source>
</evidence>
<reference evidence="9" key="1">
    <citation type="journal article" date="2019" name="Int. J. Syst. Evol. Microbiol.">
        <title>The Global Catalogue of Microorganisms (GCM) 10K type strain sequencing project: providing services to taxonomists for standard genome sequencing and annotation.</title>
        <authorList>
            <consortium name="The Broad Institute Genomics Platform"/>
            <consortium name="The Broad Institute Genome Sequencing Center for Infectious Disease"/>
            <person name="Wu L."/>
            <person name="Ma J."/>
        </authorList>
    </citation>
    <scope>NUCLEOTIDE SEQUENCE [LARGE SCALE GENOMIC DNA]</scope>
    <source>
        <strain evidence="9">JCM 31696</strain>
    </source>
</reference>
<feature type="region of interest" description="Disordered" evidence="6">
    <location>
        <begin position="1"/>
        <end position="28"/>
    </location>
</feature>